<dbReference type="PANTHER" id="PTHR36173">
    <property type="entry name" value="RIBONUCLEASE VAPC16-RELATED"/>
    <property type="match status" value="1"/>
</dbReference>
<dbReference type="STRING" id="40754.THII_0547"/>
<name>A0A090ADH5_9GAMM</name>
<dbReference type="OrthoDB" id="9798990at2"/>
<proteinExistence type="predicted"/>
<reference evidence="2 3" key="1">
    <citation type="journal article" date="2014" name="ISME J.">
        <title>Ecophysiology of Thioploca ingrica as revealed by the complete genome sequence supplemented with proteomic evidence.</title>
        <authorList>
            <person name="Kojima H."/>
            <person name="Ogura Y."/>
            <person name="Yamamoto N."/>
            <person name="Togashi T."/>
            <person name="Mori H."/>
            <person name="Watanabe T."/>
            <person name="Nemoto F."/>
            <person name="Kurokawa K."/>
            <person name="Hayashi T."/>
            <person name="Fukui M."/>
        </authorList>
    </citation>
    <scope>NUCLEOTIDE SEQUENCE [LARGE SCALE GENOMIC DNA]</scope>
</reference>
<feature type="domain" description="PIN" evidence="1">
    <location>
        <begin position="5"/>
        <end position="125"/>
    </location>
</feature>
<dbReference type="Gene3D" id="3.40.50.1010">
    <property type="entry name" value="5'-nuclease"/>
    <property type="match status" value="1"/>
</dbReference>
<dbReference type="PANTHER" id="PTHR36173:SF1">
    <property type="entry name" value="RIBONUCLEASE VAPC22"/>
    <property type="match status" value="1"/>
</dbReference>
<dbReference type="Pfam" id="PF01850">
    <property type="entry name" value="PIN"/>
    <property type="match status" value="1"/>
</dbReference>
<dbReference type="EMBL" id="AP014633">
    <property type="protein sequence ID" value="BAP54844.1"/>
    <property type="molecule type" value="Genomic_DNA"/>
</dbReference>
<evidence type="ECO:0000313" key="2">
    <source>
        <dbReference type="EMBL" id="BAP54844.1"/>
    </source>
</evidence>
<organism evidence="2 3">
    <name type="scientific">Thioploca ingrica</name>
    <dbReference type="NCBI Taxonomy" id="40754"/>
    <lineage>
        <taxon>Bacteria</taxon>
        <taxon>Pseudomonadati</taxon>
        <taxon>Pseudomonadota</taxon>
        <taxon>Gammaproteobacteria</taxon>
        <taxon>Thiotrichales</taxon>
        <taxon>Thiotrichaceae</taxon>
        <taxon>Thioploca</taxon>
    </lineage>
</organism>
<dbReference type="Proteomes" id="UP000031623">
    <property type="component" value="Chromosome"/>
</dbReference>
<accession>A0A090ADH5</accession>
<dbReference type="InterPro" id="IPR002716">
    <property type="entry name" value="PIN_dom"/>
</dbReference>
<sequence length="134" mass="14902">MSSLVTDTHALIWYMLSLEKLSSKALAAFEQATTNGSFIYLSAISVVEIAYLVEKGRLPTLVLQRLIEAIYDTNMNVTVVPLDVEISLAIRQFTRTSVPDMPDRIIAATALHLNLPLITRDGKLLALTEIKTIW</sequence>
<evidence type="ECO:0000313" key="3">
    <source>
        <dbReference type="Proteomes" id="UP000031623"/>
    </source>
</evidence>
<keyword evidence="3" id="KW-1185">Reference proteome</keyword>
<dbReference type="HOGENOM" id="CLU_129890_2_0_6"/>
<dbReference type="SUPFAM" id="SSF88723">
    <property type="entry name" value="PIN domain-like"/>
    <property type="match status" value="1"/>
</dbReference>
<dbReference type="KEGG" id="tig:THII_0547"/>
<protein>
    <submittedName>
        <fullName evidence="2">PilT protein domain-containing protein</fullName>
    </submittedName>
</protein>
<dbReference type="AlphaFoldDB" id="A0A090ADH5"/>
<evidence type="ECO:0000259" key="1">
    <source>
        <dbReference type="Pfam" id="PF01850"/>
    </source>
</evidence>
<dbReference type="InterPro" id="IPR052919">
    <property type="entry name" value="TA_system_RNase"/>
</dbReference>
<dbReference type="InterPro" id="IPR041705">
    <property type="entry name" value="PIN_Sll0205"/>
</dbReference>
<gene>
    <name evidence="2" type="ORF">THII_0547</name>
</gene>
<dbReference type="InterPro" id="IPR029060">
    <property type="entry name" value="PIN-like_dom_sf"/>
</dbReference>
<dbReference type="CDD" id="cd09872">
    <property type="entry name" value="PIN_Sll0205-like"/>
    <property type="match status" value="1"/>
</dbReference>